<dbReference type="EMBL" id="CP049989">
    <property type="protein sequence ID" value="QIM53283.1"/>
    <property type="molecule type" value="Genomic_DNA"/>
</dbReference>
<dbReference type="Pfam" id="PF08811">
    <property type="entry name" value="DUF1800"/>
    <property type="match status" value="1"/>
</dbReference>
<accession>A0A6G8IJM7</accession>
<keyword evidence="2" id="KW-1185">Reference proteome</keyword>
<dbReference type="Proteomes" id="UP000503162">
    <property type="component" value="Chromosome"/>
</dbReference>
<dbReference type="RefSeq" id="WP_166228200.1">
    <property type="nucleotide sequence ID" value="NZ_CP049989.1"/>
</dbReference>
<reference evidence="1 2" key="1">
    <citation type="submission" date="2020-03" db="EMBL/GenBank/DDBJ databases">
        <title>Hydrogenophaga sp. nov. isolated from cyanobacterial mat.</title>
        <authorList>
            <person name="Thorat V."/>
            <person name="Kirdat K."/>
            <person name="Tiwarekar B."/>
            <person name="Costa E.D."/>
            <person name="Yadav A."/>
        </authorList>
    </citation>
    <scope>NUCLEOTIDE SEQUENCE [LARGE SCALE GENOMIC DNA]</scope>
    <source>
        <strain evidence="1 2">BA0156</strain>
    </source>
</reference>
<protein>
    <submittedName>
        <fullName evidence="1">DUF1800 domain-containing protein</fullName>
    </submittedName>
</protein>
<dbReference type="PANTHER" id="PTHR43737:SF1">
    <property type="entry name" value="DUF1501 DOMAIN-CONTAINING PROTEIN"/>
    <property type="match status" value="1"/>
</dbReference>
<gene>
    <name evidence="1" type="ORF">G9Q37_14525</name>
</gene>
<evidence type="ECO:0000313" key="1">
    <source>
        <dbReference type="EMBL" id="QIM53283.1"/>
    </source>
</evidence>
<sequence>MAAKEQDAWTDGCIADDAAAAQAAAGPEAGSDRALKAAAGVAAAAALAACGGGGGSGGGSADETPFVPVVDFSTAGYSSLAPASDAEAARFLQQAQFSSTRAEIAALRGEGYPMWLARQFQQPLRSSGWDWLEARGYGANNSNNYYFNTYPADFMIWAQLLSGPDMMRKRCALALSELFVTSMTSAEFTWRSHAYAAWWDMLVRNAFGNFRQLLEDVTLHPAMGWFLNTKGNQKENPATGRVPDENYAREVMQLFTIGLLELNIDGTPRLSGGRPIETYTQDDVTHLARVFTGWDFDTSDGVRITPPGQSYTVESSAFARKPMSLRENRHSTLEARFLGAVVPAGTPGRAALQTALDTLFNHPNVGPFFARQMIQRLVTSDPSPGYVERVARKFNDNGKGVRGDLKAVWLAILLDDEARGAASLASPTHGRLREPMLRFIQWARTFSVTSAAGSWKIFELSNAGTQLGQSPLRAPSVFNFFRPGYVPPGTAMANANATAPEFQLVNETSVGGYLNFMQGVIERGINCPNPTVPEASWTNYVYDVKANYATELALALDATALVNHLDLVLTAGQLSSATRSVIVNALQATPLTASSSADARNRRVWAAILLVMGCPEYLVQK</sequence>
<dbReference type="KEGG" id="hcz:G9Q37_14525"/>
<proteinExistence type="predicted"/>
<organism evidence="1 2">
    <name type="scientific">Hydrogenophaga crocea</name>
    <dbReference type="NCBI Taxonomy" id="2716225"/>
    <lineage>
        <taxon>Bacteria</taxon>
        <taxon>Pseudomonadati</taxon>
        <taxon>Pseudomonadota</taxon>
        <taxon>Betaproteobacteria</taxon>
        <taxon>Burkholderiales</taxon>
        <taxon>Comamonadaceae</taxon>
        <taxon>Hydrogenophaga</taxon>
    </lineage>
</organism>
<dbReference type="PANTHER" id="PTHR43737">
    <property type="entry name" value="BLL7424 PROTEIN"/>
    <property type="match status" value="1"/>
</dbReference>
<name>A0A6G8IJM7_9BURK</name>
<evidence type="ECO:0000313" key="2">
    <source>
        <dbReference type="Proteomes" id="UP000503162"/>
    </source>
</evidence>
<dbReference type="InterPro" id="IPR014917">
    <property type="entry name" value="DUF1800"/>
</dbReference>
<dbReference type="AlphaFoldDB" id="A0A6G8IJM7"/>